<evidence type="ECO:0000313" key="2">
    <source>
        <dbReference type="EMBL" id="KAK4773147.1"/>
    </source>
</evidence>
<evidence type="ECO:0000256" key="1">
    <source>
        <dbReference type="SAM" id="MobiDB-lite"/>
    </source>
</evidence>
<feature type="compositionally biased region" description="Basic and acidic residues" evidence="1">
    <location>
        <begin position="60"/>
        <end position="79"/>
    </location>
</feature>
<accession>A0AAN7QNR7</accession>
<dbReference type="AlphaFoldDB" id="A0AAN7QNR7"/>
<sequence>MKDPPQQASKCRKKKWEKNRHLQEKITDRKKKQNATLMINTDLWDGQNRRDNGTRGLGEGGKRKAERFGEVSVKEGREN</sequence>
<proteinExistence type="predicted"/>
<evidence type="ECO:0000313" key="3">
    <source>
        <dbReference type="Proteomes" id="UP001345219"/>
    </source>
</evidence>
<reference evidence="2 3" key="1">
    <citation type="journal article" date="2023" name="Hortic Res">
        <title>Pangenome of water caltrop reveals structural variations and asymmetric subgenome divergence after allopolyploidization.</title>
        <authorList>
            <person name="Zhang X."/>
            <person name="Chen Y."/>
            <person name="Wang L."/>
            <person name="Yuan Y."/>
            <person name="Fang M."/>
            <person name="Shi L."/>
            <person name="Lu R."/>
            <person name="Comes H.P."/>
            <person name="Ma Y."/>
            <person name="Chen Y."/>
            <person name="Huang G."/>
            <person name="Zhou Y."/>
            <person name="Zheng Z."/>
            <person name="Qiu Y."/>
        </authorList>
    </citation>
    <scope>NUCLEOTIDE SEQUENCE [LARGE SCALE GENOMIC DNA]</scope>
    <source>
        <tissue evidence="2">Roots</tissue>
    </source>
</reference>
<comment type="caution">
    <text evidence="2">The sequence shown here is derived from an EMBL/GenBank/DDBJ whole genome shotgun (WGS) entry which is preliminary data.</text>
</comment>
<dbReference type="Proteomes" id="UP001345219">
    <property type="component" value="Chromosome 22"/>
</dbReference>
<protein>
    <submittedName>
        <fullName evidence="2">Uncharacterized protein</fullName>
    </submittedName>
</protein>
<keyword evidence="3" id="KW-1185">Reference proteome</keyword>
<organism evidence="2 3">
    <name type="scientific">Trapa incisa</name>
    <dbReference type="NCBI Taxonomy" id="236973"/>
    <lineage>
        <taxon>Eukaryota</taxon>
        <taxon>Viridiplantae</taxon>
        <taxon>Streptophyta</taxon>
        <taxon>Embryophyta</taxon>
        <taxon>Tracheophyta</taxon>
        <taxon>Spermatophyta</taxon>
        <taxon>Magnoliopsida</taxon>
        <taxon>eudicotyledons</taxon>
        <taxon>Gunneridae</taxon>
        <taxon>Pentapetalae</taxon>
        <taxon>rosids</taxon>
        <taxon>malvids</taxon>
        <taxon>Myrtales</taxon>
        <taxon>Lythraceae</taxon>
        <taxon>Trapa</taxon>
    </lineage>
</organism>
<name>A0AAN7QNR7_9MYRT</name>
<dbReference type="EMBL" id="JAXIOK010000004">
    <property type="protein sequence ID" value="KAK4773147.1"/>
    <property type="molecule type" value="Genomic_DNA"/>
</dbReference>
<gene>
    <name evidence="2" type="ORF">SAY87_028166</name>
</gene>
<feature type="region of interest" description="Disordered" evidence="1">
    <location>
        <begin position="1"/>
        <end position="79"/>
    </location>
</feature>